<evidence type="ECO:0000313" key="1">
    <source>
        <dbReference type="EMBL" id="SPD63922.1"/>
    </source>
</evidence>
<protein>
    <submittedName>
        <fullName evidence="1">Uncharacterized protein</fullName>
    </submittedName>
</protein>
<dbReference type="Proteomes" id="UP000254259">
    <property type="component" value="Chromosome CBM2636"/>
</dbReference>
<accession>A0A9Q7USR3</accession>
<gene>
    <name evidence="1" type="ORF">CBM2636_10938</name>
</gene>
<dbReference type="AlphaFoldDB" id="A0A9Q7USR3"/>
<name>A0A9Q7USR3_9BURK</name>
<dbReference type="AntiFam" id="ANF00014">
    <property type="entry name" value="tRNA translation"/>
</dbReference>
<sequence>MARLAGFEPTTPWFVAKYSIQLSYSRTREKDYNPVFVFVKPPSNFFAIFIGVGRRCRATGAARQRAFPIMAD</sequence>
<reference evidence="1 2" key="1">
    <citation type="submission" date="2018-01" db="EMBL/GenBank/DDBJ databases">
        <authorList>
            <person name="Clerissi C."/>
        </authorList>
    </citation>
    <scope>NUCLEOTIDE SEQUENCE [LARGE SCALE GENOMIC DNA]</scope>
    <source>
        <strain evidence="1">Cupriavidus taiwanensis SWF 66322</strain>
    </source>
</reference>
<evidence type="ECO:0000313" key="2">
    <source>
        <dbReference type="Proteomes" id="UP000254259"/>
    </source>
</evidence>
<dbReference type="EMBL" id="LT984813">
    <property type="protein sequence ID" value="SPD63922.1"/>
    <property type="molecule type" value="Genomic_DNA"/>
</dbReference>
<proteinExistence type="predicted"/>
<organism evidence="1 2">
    <name type="scientific">Cupriavidus taiwanensis</name>
    <dbReference type="NCBI Taxonomy" id="164546"/>
    <lineage>
        <taxon>Bacteria</taxon>
        <taxon>Pseudomonadati</taxon>
        <taxon>Pseudomonadota</taxon>
        <taxon>Betaproteobacteria</taxon>
        <taxon>Burkholderiales</taxon>
        <taxon>Burkholderiaceae</taxon>
        <taxon>Cupriavidus</taxon>
    </lineage>
</organism>